<evidence type="ECO:0000313" key="3">
    <source>
        <dbReference type="Proteomes" id="UP000191901"/>
    </source>
</evidence>
<dbReference type="STRING" id="1641165.XM38_08285"/>
<feature type="domain" description="Carrier" evidence="1">
    <location>
        <begin position="1"/>
        <end position="79"/>
    </location>
</feature>
<proteinExistence type="predicted"/>
<sequence length="81" mass="9212">MSREKIYEQLNTVFQDVFDDDSIKVEDNTSAKDISAWDSMAHINLVLGTEQEFGIKFRTSEVAKLNNVGEFIDLIQNKLAS</sequence>
<dbReference type="PROSITE" id="PS50075">
    <property type="entry name" value="CARRIER"/>
    <property type="match status" value="1"/>
</dbReference>
<organism evidence="2 3">
    <name type="scientific">Halomicronema hongdechloris C2206</name>
    <dbReference type="NCBI Taxonomy" id="1641165"/>
    <lineage>
        <taxon>Bacteria</taxon>
        <taxon>Bacillati</taxon>
        <taxon>Cyanobacteriota</taxon>
        <taxon>Cyanophyceae</taxon>
        <taxon>Nodosilineales</taxon>
        <taxon>Nodosilineaceae</taxon>
        <taxon>Halomicronema</taxon>
    </lineage>
</organism>
<keyword evidence="3" id="KW-1185">Reference proteome</keyword>
<dbReference type="SUPFAM" id="SSF47336">
    <property type="entry name" value="ACP-like"/>
    <property type="match status" value="1"/>
</dbReference>
<dbReference type="Gene3D" id="1.10.1200.10">
    <property type="entry name" value="ACP-like"/>
    <property type="match status" value="1"/>
</dbReference>
<dbReference type="Proteomes" id="UP000191901">
    <property type="component" value="Chromosome"/>
</dbReference>
<dbReference type="RefSeq" id="WP_080807585.1">
    <property type="nucleotide sequence ID" value="NZ_CP021983.2"/>
</dbReference>
<dbReference type="AlphaFoldDB" id="A0A1Z3HK20"/>
<dbReference type="EMBL" id="CP021983">
    <property type="protein sequence ID" value="ASC70427.1"/>
    <property type="molecule type" value="Genomic_DNA"/>
</dbReference>
<protein>
    <submittedName>
        <fullName evidence="2">Acyl carrier protein</fullName>
    </submittedName>
</protein>
<dbReference type="InterPro" id="IPR009081">
    <property type="entry name" value="PP-bd_ACP"/>
</dbReference>
<reference evidence="2 3" key="1">
    <citation type="journal article" date="2016" name="Biochim. Biophys. Acta">
        <title>Characterization of red-shifted phycobilisomes isolated from the chlorophyll f-containing cyanobacterium Halomicronema hongdechloris.</title>
        <authorList>
            <person name="Li Y."/>
            <person name="Lin Y."/>
            <person name="Garvey C.J."/>
            <person name="Birch D."/>
            <person name="Corkery R.W."/>
            <person name="Loughlin P.C."/>
            <person name="Scheer H."/>
            <person name="Willows R.D."/>
            <person name="Chen M."/>
        </authorList>
    </citation>
    <scope>NUCLEOTIDE SEQUENCE [LARGE SCALE GENOMIC DNA]</scope>
    <source>
        <strain evidence="2 3">C2206</strain>
    </source>
</reference>
<dbReference type="OrthoDB" id="583692at2"/>
<dbReference type="KEGG" id="hhg:XM38_013660"/>
<evidence type="ECO:0000259" key="1">
    <source>
        <dbReference type="PROSITE" id="PS50075"/>
    </source>
</evidence>
<accession>A0A1Z3HK20</accession>
<gene>
    <name evidence="2" type="primary">acpP_1</name>
    <name evidence="2" type="ORF">XM38_013660</name>
</gene>
<dbReference type="InterPro" id="IPR036736">
    <property type="entry name" value="ACP-like_sf"/>
</dbReference>
<evidence type="ECO:0000313" key="2">
    <source>
        <dbReference type="EMBL" id="ASC70427.1"/>
    </source>
</evidence>
<name>A0A1Z3HK20_9CYAN</name>